<dbReference type="InterPro" id="IPR005171">
    <property type="entry name" value="Cyt_c_oxidase_su4_prok"/>
</dbReference>
<evidence type="ECO:0000256" key="12">
    <source>
        <dbReference type="ARBA" id="ARBA00025694"/>
    </source>
</evidence>
<evidence type="ECO:0000256" key="13">
    <source>
        <dbReference type="ARBA" id="ARBA00030071"/>
    </source>
</evidence>
<keyword evidence="9 17" id="KW-1133">Transmembrane helix</keyword>
<dbReference type="GO" id="GO:0019646">
    <property type="term" value="P:aerobic electron transport chain"/>
    <property type="evidence" value="ECO:0007669"/>
    <property type="project" value="TreeGrafter"/>
</dbReference>
<feature type="transmembrane region" description="Helical" evidence="17">
    <location>
        <begin position="82"/>
        <end position="103"/>
    </location>
</feature>
<comment type="caution">
    <text evidence="18">The sequence shown here is derived from an EMBL/GenBank/DDBJ whole genome shotgun (WGS) entry which is preliminary data.</text>
</comment>
<reference evidence="18 19" key="1">
    <citation type="submission" date="2019-04" db="EMBL/GenBank/DDBJ databases">
        <title>Lampropedia sp YIM MLB12 draf genome.</title>
        <authorList>
            <person name="Wang Y.-X."/>
        </authorList>
    </citation>
    <scope>NUCLEOTIDE SEQUENCE [LARGE SCALE GENOMIC DNA]</scope>
    <source>
        <strain evidence="18 19">YIM MLB12</strain>
    </source>
</reference>
<evidence type="ECO:0000256" key="5">
    <source>
        <dbReference type="ARBA" id="ARBA00022448"/>
    </source>
</evidence>
<dbReference type="EMBL" id="SSWX01000011">
    <property type="protein sequence ID" value="THJ33195.1"/>
    <property type="molecule type" value="Genomic_DNA"/>
</dbReference>
<keyword evidence="7 17" id="KW-0812">Transmembrane</keyword>
<comment type="function">
    <text evidence="12">Cytochrome bo(3) ubiquinol terminal oxidase is the component of the aerobic respiratory chain of E.coli that predominates when cells are grown at high aeration. Has proton pump activity across the membrane in addition to electron transfer, pumping 2 protons/electron.</text>
</comment>
<dbReference type="PANTHER" id="PTHR36835">
    <property type="entry name" value="CYTOCHROME BO(3) UBIQUINOL OXIDASE SUBUNIT 4"/>
    <property type="match status" value="1"/>
</dbReference>
<evidence type="ECO:0000256" key="14">
    <source>
        <dbReference type="ARBA" id="ARBA00030211"/>
    </source>
</evidence>
<dbReference type="GO" id="GO:0005886">
    <property type="term" value="C:plasma membrane"/>
    <property type="evidence" value="ECO:0007669"/>
    <property type="project" value="UniProtKB-SubCell"/>
</dbReference>
<feature type="transmembrane region" description="Helical" evidence="17">
    <location>
        <begin position="51"/>
        <end position="70"/>
    </location>
</feature>
<dbReference type="GO" id="GO:0009486">
    <property type="term" value="F:cytochrome bo3 ubiquinol oxidase activity"/>
    <property type="evidence" value="ECO:0007669"/>
    <property type="project" value="InterPro"/>
</dbReference>
<dbReference type="InterPro" id="IPR014210">
    <property type="entry name" value="Cyt_o_ubiqinol_oxidase_su4"/>
</dbReference>
<evidence type="ECO:0000256" key="8">
    <source>
        <dbReference type="ARBA" id="ARBA00022982"/>
    </source>
</evidence>
<dbReference type="InterPro" id="IPR050968">
    <property type="entry name" value="Cytochrome_c_oxidase_bac_sub4"/>
</dbReference>
<dbReference type="GO" id="GO:0015990">
    <property type="term" value="P:electron transport coupled proton transport"/>
    <property type="evidence" value="ECO:0007669"/>
    <property type="project" value="InterPro"/>
</dbReference>
<evidence type="ECO:0000256" key="16">
    <source>
        <dbReference type="ARBA" id="ARBA00032185"/>
    </source>
</evidence>
<comment type="subcellular location">
    <subcellularLocation>
        <location evidence="1">Cell membrane</location>
        <topology evidence="1">Multi-pass membrane protein</topology>
    </subcellularLocation>
</comment>
<evidence type="ECO:0000256" key="11">
    <source>
        <dbReference type="ARBA" id="ARBA00023136"/>
    </source>
</evidence>
<proteinExistence type="inferred from homology"/>
<evidence type="ECO:0000256" key="9">
    <source>
        <dbReference type="ARBA" id="ARBA00022989"/>
    </source>
</evidence>
<dbReference type="Pfam" id="PF03626">
    <property type="entry name" value="COX4_pro"/>
    <property type="match status" value="1"/>
</dbReference>
<evidence type="ECO:0000313" key="19">
    <source>
        <dbReference type="Proteomes" id="UP000306236"/>
    </source>
</evidence>
<evidence type="ECO:0000313" key="18">
    <source>
        <dbReference type="EMBL" id="THJ33195.1"/>
    </source>
</evidence>
<comment type="subunit">
    <text evidence="3">Heterooctamer of two A chains, two B chains, two C chains and two D chains.</text>
</comment>
<keyword evidence="10" id="KW-0560">Oxidoreductase</keyword>
<evidence type="ECO:0000256" key="1">
    <source>
        <dbReference type="ARBA" id="ARBA00004651"/>
    </source>
</evidence>
<evidence type="ECO:0000256" key="2">
    <source>
        <dbReference type="ARBA" id="ARBA00008079"/>
    </source>
</evidence>
<evidence type="ECO:0000256" key="4">
    <source>
        <dbReference type="ARBA" id="ARBA00014689"/>
    </source>
</evidence>
<accession>A0A4S5BQL2</accession>
<protein>
    <recommendedName>
        <fullName evidence="4">Cytochrome bo(3) ubiquinol oxidase subunit 4</fullName>
    </recommendedName>
    <alternativeName>
        <fullName evidence="16">Cytochrome o ubiquinol oxidase subunit 4</fullName>
    </alternativeName>
    <alternativeName>
        <fullName evidence="13">Oxidase bo(3) subunit 4</fullName>
    </alternativeName>
    <alternativeName>
        <fullName evidence="14">Ubiquinol oxidase polypeptide IV</fullName>
    </alternativeName>
    <alternativeName>
        <fullName evidence="15">Ubiquinol oxidase subunit 4</fullName>
    </alternativeName>
</protein>
<evidence type="ECO:0000256" key="10">
    <source>
        <dbReference type="ARBA" id="ARBA00023002"/>
    </source>
</evidence>
<dbReference type="NCBIfam" id="TIGR02847">
    <property type="entry name" value="CyoD"/>
    <property type="match status" value="1"/>
</dbReference>
<evidence type="ECO:0000256" key="3">
    <source>
        <dbReference type="ARBA" id="ARBA00011700"/>
    </source>
</evidence>
<organism evidence="18 19">
    <name type="scientific">Lampropedia aestuarii</name>
    <dbReference type="NCBI Taxonomy" id="2562762"/>
    <lineage>
        <taxon>Bacteria</taxon>
        <taxon>Pseudomonadati</taxon>
        <taxon>Pseudomonadota</taxon>
        <taxon>Betaproteobacteria</taxon>
        <taxon>Burkholderiales</taxon>
        <taxon>Comamonadaceae</taxon>
        <taxon>Lampropedia</taxon>
    </lineage>
</organism>
<dbReference type="OrthoDB" id="2375888at2"/>
<keyword evidence="8" id="KW-0249">Electron transport</keyword>
<evidence type="ECO:0000256" key="15">
    <source>
        <dbReference type="ARBA" id="ARBA00031887"/>
    </source>
</evidence>
<keyword evidence="19" id="KW-1185">Reference proteome</keyword>
<keyword evidence="6" id="KW-1003">Cell membrane</keyword>
<evidence type="ECO:0000256" key="6">
    <source>
        <dbReference type="ARBA" id="ARBA00022475"/>
    </source>
</evidence>
<feature type="transmembrane region" description="Helical" evidence="17">
    <location>
        <begin position="21"/>
        <end position="39"/>
    </location>
</feature>
<sequence>MSQHHHDHSDGGAPHGTLKDYVIGFVLAVILTVIPFWLVMGDVLESRAATVGWILAFAVVQVIVHVVYFLHMKPNTEGGWSMMALLFTILTLVIAVAGSIWVMRNLEEHMMPHGMNAPAFVPPSISDLNAPK</sequence>
<dbReference type="PANTHER" id="PTHR36835:SF1">
    <property type="entry name" value="CYTOCHROME BO(3) UBIQUINOL OXIDASE SUBUNIT 4"/>
    <property type="match status" value="1"/>
</dbReference>
<evidence type="ECO:0000256" key="7">
    <source>
        <dbReference type="ARBA" id="ARBA00022692"/>
    </source>
</evidence>
<dbReference type="GO" id="GO:0009319">
    <property type="term" value="C:cytochrome o ubiquinol oxidase complex"/>
    <property type="evidence" value="ECO:0007669"/>
    <property type="project" value="TreeGrafter"/>
</dbReference>
<keyword evidence="5" id="KW-0813">Transport</keyword>
<comment type="similarity">
    <text evidence="2">Belongs to the cytochrome c oxidase bacterial subunit 4 family.</text>
</comment>
<name>A0A4S5BQL2_9BURK</name>
<keyword evidence="11 17" id="KW-0472">Membrane</keyword>
<dbReference type="RefSeq" id="WP_136406470.1">
    <property type="nucleotide sequence ID" value="NZ_SSWX01000011.1"/>
</dbReference>
<evidence type="ECO:0000256" key="17">
    <source>
        <dbReference type="SAM" id="Phobius"/>
    </source>
</evidence>
<dbReference type="AlphaFoldDB" id="A0A4S5BQL2"/>
<dbReference type="Proteomes" id="UP000306236">
    <property type="component" value="Unassembled WGS sequence"/>
</dbReference>
<gene>
    <name evidence="18" type="primary">cyoD</name>
    <name evidence="18" type="ORF">E8K88_09690</name>
</gene>
<dbReference type="GO" id="GO:0015078">
    <property type="term" value="F:proton transmembrane transporter activity"/>
    <property type="evidence" value="ECO:0007669"/>
    <property type="project" value="TreeGrafter"/>
</dbReference>